<dbReference type="SUPFAM" id="SSF46689">
    <property type="entry name" value="Homeodomain-like"/>
    <property type="match status" value="1"/>
</dbReference>
<dbReference type="EMBL" id="QRDY01000024">
    <property type="protein sequence ID" value="RED54508.1"/>
    <property type="molecule type" value="Genomic_DNA"/>
</dbReference>
<dbReference type="InterPro" id="IPR009057">
    <property type="entry name" value="Homeodomain-like_sf"/>
</dbReference>
<accession>A0A3D9HYB7</accession>
<name>A0A3D9HYB7_9BACL</name>
<dbReference type="GO" id="GO:0003677">
    <property type="term" value="F:DNA binding"/>
    <property type="evidence" value="ECO:0007669"/>
    <property type="project" value="UniProtKB-UniRule"/>
</dbReference>
<dbReference type="PANTHER" id="PTHR43479:SF7">
    <property type="entry name" value="TETR-FAMILY TRANSCRIPTIONAL REGULATOR"/>
    <property type="match status" value="1"/>
</dbReference>
<sequence length="207" mass="24144">MSDKTDRRQARTKQLLYQALISLLTEKGAESITVTDIAMRADINRGTFYLHYKDVPDMLEQIKDEIFGKLQSLILEFDPQEVAQFAFEDEPYPKLVRLFEEVERNADFYKVIFGPHGDISYAQRLRTFLYSHIFNKVSYSQPREEDMLIPRDYLIAYISSANIGIIMHWIESGFNKTPYEMGLIMTQMVNHGPLIASGIREKPHNKR</sequence>
<dbReference type="RefSeq" id="WP_115995382.1">
    <property type="nucleotide sequence ID" value="NZ_QRDY01000024.1"/>
</dbReference>
<dbReference type="Proteomes" id="UP000256869">
    <property type="component" value="Unassembled WGS sequence"/>
</dbReference>
<organism evidence="5 6">
    <name type="scientific">Cohnella lupini</name>
    <dbReference type="NCBI Taxonomy" id="1294267"/>
    <lineage>
        <taxon>Bacteria</taxon>
        <taxon>Bacillati</taxon>
        <taxon>Bacillota</taxon>
        <taxon>Bacilli</taxon>
        <taxon>Bacillales</taxon>
        <taxon>Paenibacillaceae</taxon>
        <taxon>Cohnella</taxon>
    </lineage>
</organism>
<comment type="caution">
    <text evidence="5">The sequence shown here is derived from an EMBL/GenBank/DDBJ whole genome shotgun (WGS) entry which is preliminary data.</text>
</comment>
<keyword evidence="3" id="KW-0472">Membrane</keyword>
<evidence type="ECO:0000313" key="6">
    <source>
        <dbReference type="Proteomes" id="UP000256869"/>
    </source>
</evidence>
<dbReference type="Pfam" id="PF00440">
    <property type="entry name" value="TetR_N"/>
    <property type="match status" value="1"/>
</dbReference>
<keyword evidence="1 2" id="KW-0238">DNA-binding</keyword>
<feature type="DNA-binding region" description="H-T-H motif" evidence="2">
    <location>
        <begin position="33"/>
        <end position="52"/>
    </location>
</feature>
<evidence type="ECO:0000256" key="2">
    <source>
        <dbReference type="PROSITE-ProRule" id="PRU00335"/>
    </source>
</evidence>
<keyword evidence="3" id="KW-1133">Transmembrane helix</keyword>
<dbReference type="AlphaFoldDB" id="A0A3D9HYB7"/>
<evidence type="ECO:0000256" key="3">
    <source>
        <dbReference type="SAM" id="Phobius"/>
    </source>
</evidence>
<keyword evidence="6" id="KW-1185">Reference proteome</keyword>
<keyword evidence="3" id="KW-0812">Transmembrane</keyword>
<proteinExistence type="predicted"/>
<evidence type="ECO:0000313" key="5">
    <source>
        <dbReference type="EMBL" id="RED54508.1"/>
    </source>
</evidence>
<feature type="transmembrane region" description="Helical" evidence="3">
    <location>
        <begin position="153"/>
        <end position="170"/>
    </location>
</feature>
<protein>
    <submittedName>
        <fullName evidence="5">TetR family transcriptional regulator</fullName>
    </submittedName>
</protein>
<dbReference type="PROSITE" id="PS50977">
    <property type="entry name" value="HTH_TETR_2"/>
    <property type="match status" value="1"/>
</dbReference>
<dbReference type="OrthoDB" id="9810250at2"/>
<dbReference type="InterPro" id="IPR039532">
    <property type="entry name" value="TetR_C_Firmicutes"/>
</dbReference>
<dbReference type="Gene3D" id="1.10.357.10">
    <property type="entry name" value="Tetracycline Repressor, domain 2"/>
    <property type="match status" value="1"/>
</dbReference>
<reference evidence="5 6" key="1">
    <citation type="submission" date="2018-07" db="EMBL/GenBank/DDBJ databases">
        <title>Genomic Encyclopedia of Type Strains, Phase III (KMG-III): the genomes of soil and plant-associated and newly described type strains.</title>
        <authorList>
            <person name="Whitman W."/>
        </authorList>
    </citation>
    <scope>NUCLEOTIDE SEQUENCE [LARGE SCALE GENOMIC DNA]</scope>
    <source>
        <strain evidence="5 6">CECT 8236</strain>
    </source>
</reference>
<dbReference type="InterPro" id="IPR001647">
    <property type="entry name" value="HTH_TetR"/>
</dbReference>
<gene>
    <name evidence="5" type="ORF">DFP95_12434</name>
</gene>
<dbReference type="Pfam" id="PF14278">
    <property type="entry name" value="TetR_C_8"/>
    <property type="match status" value="1"/>
</dbReference>
<evidence type="ECO:0000259" key="4">
    <source>
        <dbReference type="PROSITE" id="PS50977"/>
    </source>
</evidence>
<feature type="domain" description="HTH tetR-type" evidence="4">
    <location>
        <begin position="10"/>
        <end position="70"/>
    </location>
</feature>
<evidence type="ECO:0000256" key="1">
    <source>
        <dbReference type="ARBA" id="ARBA00023125"/>
    </source>
</evidence>
<dbReference type="PANTHER" id="PTHR43479">
    <property type="entry name" value="ACREF/ENVCD OPERON REPRESSOR-RELATED"/>
    <property type="match status" value="1"/>
</dbReference>
<dbReference type="InterPro" id="IPR050624">
    <property type="entry name" value="HTH-type_Tx_Regulator"/>
</dbReference>